<dbReference type="EMBL" id="CP136864">
    <property type="protein sequence ID" value="WOJ93696.1"/>
    <property type="molecule type" value="Genomic_DNA"/>
</dbReference>
<keyword evidence="2" id="KW-1185">Reference proteome</keyword>
<accession>A0ABZ0I3S6</accession>
<evidence type="ECO:0000313" key="2">
    <source>
        <dbReference type="Proteomes" id="UP001626537"/>
    </source>
</evidence>
<dbReference type="RefSeq" id="WP_407348340.1">
    <property type="nucleotide sequence ID" value="NZ_CP136864.1"/>
</dbReference>
<organism evidence="1 2">
    <name type="scientific">Congregibacter variabilis</name>
    <dbReference type="NCBI Taxonomy" id="3081200"/>
    <lineage>
        <taxon>Bacteria</taxon>
        <taxon>Pseudomonadati</taxon>
        <taxon>Pseudomonadota</taxon>
        <taxon>Gammaproteobacteria</taxon>
        <taxon>Cellvibrionales</taxon>
        <taxon>Halieaceae</taxon>
        <taxon>Congregibacter</taxon>
    </lineage>
</organism>
<protein>
    <submittedName>
        <fullName evidence="1">CsgG/HfaB family protein</fullName>
    </submittedName>
</protein>
<name>A0ABZ0I3S6_9GAMM</name>
<dbReference type="Pfam" id="PF03783">
    <property type="entry name" value="CsgG"/>
    <property type="match status" value="1"/>
</dbReference>
<dbReference type="Gene3D" id="3.40.50.10610">
    <property type="entry name" value="ABC-type transport auxiliary lipoprotein component"/>
    <property type="match status" value="1"/>
</dbReference>
<evidence type="ECO:0000313" key="1">
    <source>
        <dbReference type="EMBL" id="WOJ93696.1"/>
    </source>
</evidence>
<reference evidence="1 2" key="1">
    <citation type="submission" date="2023-10" db="EMBL/GenBank/DDBJ databases">
        <title>Two novel species belonging to the OM43/NOR5 clade.</title>
        <authorList>
            <person name="Park M."/>
        </authorList>
    </citation>
    <scope>NUCLEOTIDE SEQUENCE [LARGE SCALE GENOMIC DNA]</scope>
    <source>
        <strain evidence="1 2">IMCC43200</strain>
    </source>
</reference>
<gene>
    <name evidence="1" type="ORF">R0135_00670</name>
</gene>
<sequence length="422" mass="46520">MNRFMLGIILLFPLLAFGQVEVVEVESEGTGPTLAIAINEALMLAVEQHQGKKVGRASIMADTDLKIQASFGDNYFQSPTYMDLVYSKSSGAVSGYEILSKTEDEPGVWSVTLKAKLSRYQPDPSTKRTRIAVLDPRSDVGSYAISGRSIPASQIADALNQRLTNRLTQANKFAVLDRKFDSDASAERAMLQSGDAPLVETSRLGQQLGADYLLVSKVTNFRYSETMHETRATGRKYSTYGGKAALDYRLVNPATQQILSSDTVTTQLSPESSMTTSEVVSYLSDGLAAKVVDRVVNQIYPIMLLSSANGNLVFSQGQGQLSPGDRFKLYSYGDELIDPYTNESLGRTEQYRGIVEIVRVAPNFSYGRPADAGLEGSINLDVEQYVLRERIDLLNPGVESDQEIQELIEAKKKKKKSKEEEW</sequence>
<dbReference type="InterPro" id="IPR005534">
    <property type="entry name" value="Curli_assmbl/transp-comp_CsgG"/>
</dbReference>
<proteinExistence type="predicted"/>
<dbReference type="Proteomes" id="UP001626537">
    <property type="component" value="Chromosome"/>
</dbReference>